<keyword evidence="4 8" id="KW-0288">FMN</keyword>
<evidence type="ECO:0000259" key="9">
    <source>
        <dbReference type="Pfam" id="PF00881"/>
    </source>
</evidence>
<evidence type="ECO:0000256" key="8">
    <source>
        <dbReference type="PIRNR" id="PIRNR000232"/>
    </source>
</evidence>
<comment type="cofactor">
    <cofactor evidence="1 8">
        <name>FMN</name>
        <dbReference type="ChEBI" id="CHEBI:58210"/>
    </cofactor>
</comment>
<dbReference type="InterPro" id="IPR026021">
    <property type="entry name" value="YdjA-like"/>
</dbReference>
<keyword evidence="6 8" id="KW-0560">Oxidoreductase</keyword>
<keyword evidence="11" id="KW-1185">Reference proteome</keyword>
<evidence type="ECO:0000256" key="1">
    <source>
        <dbReference type="ARBA" id="ARBA00001917"/>
    </source>
</evidence>
<gene>
    <name evidence="10" type="ORF">DOFOFD_08360</name>
</gene>
<evidence type="ECO:0000256" key="6">
    <source>
        <dbReference type="ARBA" id="ARBA00023002"/>
    </source>
</evidence>
<dbReference type="PANTHER" id="PTHR43821:SF1">
    <property type="entry name" value="NAD(P)H NITROREDUCTASE YDJA-RELATED"/>
    <property type="match status" value="1"/>
</dbReference>
<reference evidence="10 11" key="1">
    <citation type="submission" date="2023-10" db="EMBL/GenBank/DDBJ databases">
        <title>Sorlinia euscelidii gen. nov., sp. nov., an acetic acid bacteria isolated from the gut of Euscelidius variegatus emitter.</title>
        <authorList>
            <person name="Michoud G."/>
            <person name="Marasco R."/>
            <person name="Seferji K."/>
            <person name="Gonella E."/>
            <person name="Garuglieri E."/>
            <person name="Alma A."/>
            <person name="Mapelli F."/>
            <person name="Borin S."/>
            <person name="Daffonchio D."/>
            <person name="Crotti E."/>
        </authorList>
    </citation>
    <scope>NUCLEOTIDE SEQUENCE [LARGE SCALE GENOMIC DNA]</scope>
    <source>
        <strain evidence="10 11">EV16P</strain>
    </source>
</reference>
<evidence type="ECO:0000313" key="11">
    <source>
        <dbReference type="Proteomes" id="UP001312908"/>
    </source>
</evidence>
<protein>
    <recommendedName>
        <fullName evidence="8">Putative NAD(P)H nitroreductase</fullName>
        <ecNumber evidence="8">1.-.-.-</ecNumber>
    </recommendedName>
</protein>
<keyword evidence="3 8" id="KW-0285">Flavoprotein</keyword>
<evidence type="ECO:0000313" key="10">
    <source>
        <dbReference type="EMBL" id="MEE8659023.1"/>
    </source>
</evidence>
<dbReference type="Pfam" id="PF00881">
    <property type="entry name" value="Nitroreductase"/>
    <property type="match status" value="1"/>
</dbReference>
<dbReference type="EMBL" id="JAWJZY010000003">
    <property type="protein sequence ID" value="MEE8659023.1"/>
    <property type="molecule type" value="Genomic_DNA"/>
</dbReference>
<feature type="domain" description="Nitroreductase" evidence="9">
    <location>
        <begin position="28"/>
        <end position="167"/>
    </location>
</feature>
<evidence type="ECO:0000256" key="7">
    <source>
        <dbReference type="ARBA" id="ARBA00023027"/>
    </source>
</evidence>
<comment type="caution">
    <text evidence="10">The sequence shown here is derived from an EMBL/GenBank/DDBJ whole genome shotgun (WGS) entry which is preliminary data.</text>
</comment>
<dbReference type="PIRSF" id="PIRSF000232">
    <property type="entry name" value="YdjA"/>
    <property type="match status" value="1"/>
</dbReference>
<comment type="similarity">
    <text evidence="2 8">Belongs to the nitroreductase family.</text>
</comment>
<evidence type="ECO:0000256" key="2">
    <source>
        <dbReference type="ARBA" id="ARBA00007118"/>
    </source>
</evidence>
<evidence type="ECO:0000256" key="3">
    <source>
        <dbReference type="ARBA" id="ARBA00022630"/>
    </source>
</evidence>
<organism evidence="10 11">
    <name type="scientific">Sorlinia euscelidii</name>
    <dbReference type="NCBI Taxonomy" id="3081148"/>
    <lineage>
        <taxon>Bacteria</taxon>
        <taxon>Pseudomonadati</taxon>
        <taxon>Pseudomonadota</taxon>
        <taxon>Alphaproteobacteria</taxon>
        <taxon>Acetobacterales</taxon>
        <taxon>Acetobacteraceae</taxon>
        <taxon>Sorlinia</taxon>
    </lineage>
</organism>
<accession>A0ABU7U450</accession>
<dbReference type="InterPro" id="IPR000415">
    <property type="entry name" value="Nitroreductase-like"/>
</dbReference>
<evidence type="ECO:0000256" key="4">
    <source>
        <dbReference type="ARBA" id="ARBA00022643"/>
    </source>
</evidence>
<evidence type="ECO:0000256" key="5">
    <source>
        <dbReference type="ARBA" id="ARBA00022857"/>
    </source>
</evidence>
<name>A0ABU7U450_9PROT</name>
<keyword evidence="5 8" id="KW-0521">NADP</keyword>
<dbReference type="Gene3D" id="3.40.109.10">
    <property type="entry name" value="NADH Oxidase"/>
    <property type="match status" value="1"/>
</dbReference>
<dbReference type="PANTHER" id="PTHR43821">
    <property type="entry name" value="NAD(P)H NITROREDUCTASE YDJA-RELATED"/>
    <property type="match status" value="1"/>
</dbReference>
<sequence>MPGKNKAMEVLLSRASTDRLIAPAPKGAVLMQILSTSLRAPDHGRMRPWRFVTVTGKHRAAFADLLVAAMRRTDPDMKSAKLEKKRVRYAEVPMTIILGMDLHPDAKIPVDEQVMAVAAGAMNVLNALHAAGFGGMWVSGAFQNDETFRKMLGFTREQKIAGFLQVGTVEGRAVTSNRPDIDLYHARWKGDPVAFGADK</sequence>
<dbReference type="InterPro" id="IPR029479">
    <property type="entry name" value="Nitroreductase"/>
</dbReference>
<dbReference type="InterPro" id="IPR052530">
    <property type="entry name" value="NAD(P)H_nitroreductase"/>
</dbReference>
<keyword evidence="7 8" id="KW-0520">NAD</keyword>
<dbReference type="Proteomes" id="UP001312908">
    <property type="component" value="Unassembled WGS sequence"/>
</dbReference>
<dbReference type="SUPFAM" id="SSF55469">
    <property type="entry name" value="FMN-dependent nitroreductase-like"/>
    <property type="match status" value="1"/>
</dbReference>
<dbReference type="CDD" id="cd02135">
    <property type="entry name" value="YdjA-like"/>
    <property type="match status" value="1"/>
</dbReference>
<proteinExistence type="inferred from homology"/>
<dbReference type="EC" id="1.-.-.-" evidence="8"/>
<dbReference type="RefSeq" id="WP_394819891.1">
    <property type="nucleotide sequence ID" value="NZ_JAWJZY010000003.1"/>
</dbReference>